<reference evidence="2" key="1">
    <citation type="journal article" date="2023" name="Mol. Phylogenet. Evol.">
        <title>Genome-scale phylogeny and comparative genomics of the fungal order Sordariales.</title>
        <authorList>
            <person name="Hensen N."/>
            <person name="Bonometti L."/>
            <person name="Westerberg I."/>
            <person name="Brannstrom I.O."/>
            <person name="Guillou S."/>
            <person name="Cros-Aarteil S."/>
            <person name="Calhoun S."/>
            <person name="Haridas S."/>
            <person name="Kuo A."/>
            <person name="Mondo S."/>
            <person name="Pangilinan J."/>
            <person name="Riley R."/>
            <person name="LaButti K."/>
            <person name="Andreopoulos B."/>
            <person name="Lipzen A."/>
            <person name="Chen C."/>
            <person name="Yan M."/>
            <person name="Daum C."/>
            <person name="Ng V."/>
            <person name="Clum A."/>
            <person name="Steindorff A."/>
            <person name="Ohm R.A."/>
            <person name="Martin F."/>
            <person name="Silar P."/>
            <person name="Natvig D.O."/>
            <person name="Lalanne C."/>
            <person name="Gautier V."/>
            <person name="Ament-Velasquez S.L."/>
            <person name="Kruys A."/>
            <person name="Hutchinson M.I."/>
            <person name="Powell A.J."/>
            <person name="Barry K."/>
            <person name="Miller A.N."/>
            <person name="Grigoriev I.V."/>
            <person name="Debuchy R."/>
            <person name="Gladieux P."/>
            <person name="Hiltunen Thoren M."/>
            <person name="Johannesson H."/>
        </authorList>
    </citation>
    <scope>NUCLEOTIDE SEQUENCE</scope>
    <source>
        <strain evidence="2">CBS 508.74</strain>
    </source>
</reference>
<proteinExistence type="predicted"/>
<dbReference type="AlphaFoldDB" id="A0AAN6QLW6"/>
<feature type="transmembrane region" description="Helical" evidence="1">
    <location>
        <begin position="119"/>
        <end position="142"/>
    </location>
</feature>
<name>A0AAN6QLW6_9PEZI</name>
<reference evidence="2" key="2">
    <citation type="submission" date="2023-05" db="EMBL/GenBank/DDBJ databases">
        <authorList>
            <consortium name="Lawrence Berkeley National Laboratory"/>
            <person name="Steindorff A."/>
            <person name="Hensen N."/>
            <person name="Bonometti L."/>
            <person name="Westerberg I."/>
            <person name="Brannstrom I.O."/>
            <person name="Guillou S."/>
            <person name="Cros-Aarteil S."/>
            <person name="Calhoun S."/>
            <person name="Haridas S."/>
            <person name="Kuo A."/>
            <person name="Mondo S."/>
            <person name="Pangilinan J."/>
            <person name="Riley R."/>
            <person name="Labutti K."/>
            <person name="Andreopoulos B."/>
            <person name="Lipzen A."/>
            <person name="Chen C."/>
            <person name="Yanf M."/>
            <person name="Daum C."/>
            <person name="Ng V."/>
            <person name="Clum A."/>
            <person name="Ohm R."/>
            <person name="Martin F."/>
            <person name="Silar P."/>
            <person name="Natvig D."/>
            <person name="Lalanne C."/>
            <person name="Gautier V."/>
            <person name="Ament-Velasquez S.L."/>
            <person name="Kruys A."/>
            <person name="Hutchinson M.I."/>
            <person name="Powell A.J."/>
            <person name="Barry K."/>
            <person name="Miller A.N."/>
            <person name="Grigoriev I.V."/>
            <person name="Debuchy R."/>
            <person name="Gladieux P."/>
            <person name="Thoren M.H."/>
            <person name="Johannesson H."/>
        </authorList>
    </citation>
    <scope>NUCLEOTIDE SEQUENCE</scope>
    <source>
        <strain evidence="2">CBS 508.74</strain>
    </source>
</reference>
<protein>
    <recommendedName>
        <fullName evidence="4">C6 transcription factor</fullName>
    </recommendedName>
</protein>
<organism evidence="2 3">
    <name type="scientific">Canariomyces notabilis</name>
    <dbReference type="NCBI Taxonomy" id="2074819"/>
    <lineage>
        <taxon>Eukaryota</taxon>
        <taxon>Fungi</taxon>
        <taxon>Dikarya</taxon>
        <taxon>Ascomycota</taxon>
        <taxon>Pezizomycotina</taxon>
        <taxon>Sordariomycetes</taxon>
        <taxon>Sordariomycetidae</taxon>
        <taxon>Sordariales</taxon>
        <taxon>Chaetomiaceae</taxon>
        <taxon>Canariomyces</taxon>
    </lineage>
</organism>
<gene>
    <name evidence="2" type="ORF">N656DRAFT_349076</name>
</gene>
<accession>A0AAN6QLW6</accession>
<dbReference type="PANTHER" id="PTHR37919:SF2">
    <property type="entry name" value="EXPERA DOMAIN-CONTAINING PROTEIN"/>
    <property type="match status" value="1"/>
</dbReference>
<feature type="transmembrane region" description="Helical" evidence="1">
    <location>
        <begin position="20"/>
        <end position="39"/>
    </location>
</feature>
<comment type="caution">
    <text evidence="2">The sequence shown here is derived from an EMBL/GenBank/DDBJ whole genome shotgun (WGS) entry which is preliminary data.</text>
</comment>
<keyword evidence="3" id="KW-1185">Reference proteome</keyword>
<evidence type="ECO:0000313" key="2">
    <source>
        <dbReference type="EMBL" id="KAK4109306.1"/>
    </source>
</evidence>
<dbReference type="PANTHER" id="PTHR37919">
    <property type="entry name" value="PROTEIN CBG05606"/>
    <property type="match status" value="1"/>
</dbReference>
<evidence type="ECO:0008006" key="4">
    <source>
        <dbReference type="Google" id="ProtNLM"/>
    </source>
</evidence>
<keyword evidence="1" id="KW-0812">Transmembrane</keyword>
<dbReference type="GeneID" id="89933449"/>
<dbReference type="Proteomes" id="UP001302812">
    <property type="component" value="Unassembled WGS sequence"/>
</dbReference>
<keyword evidence="1" id="KW-1133">Transmembrane helix</keyword>
<sequence length="206" mass="22848">MSSSKPSSLGWSHTPTTATLLWMAVSLPLVAWDSGYVLLRPHSMPGGSLHWPLWVPYKLYGEIDHMYGFKQWNLHNGFTAAQGILNVAETVLYLGYLALWYFNGESPVRGARKAVSGRAGALAVLLGFSGAVMTVSKTVLYWLNEYFSDFDNIGHNEPLALIFLWIIPNGAWLVFPSILMVYNMGLEIIDGLAQASRVSPQVKKIE</sequence>
<evidence type="ECO:0000256" key="1">
    <source>
        <dbReference type="SAM" id="Phobius"/>
    </source>
</evidence>
<feature type="transmembrane region" description="Helical" evidence="1">
    <location>
        <begin position="162"/>
        <end position="182"/>
    </location>
</feature>
<dbReference type="RefSeq" id="XP_064666876.1">
    <property type="nucleotide sequence ID" value="XM_064809326.1"/>
</dbReference>
<keyword evidence="1" id="KW-0472">Membrane</keyword>
<dbReference type="EMBL" id="MU853357">
    <property type="protein sequence ID" value="KAK4109306.1"/>
    <property type="molecule type" value="Genomic_DNA"/>
</dbReference>
<evidence type="ECO:0000313" key="3">
    <source>
        <dbReference type="Proteomes" id="UP001302812"/>
    </source>
</evidence>